<dbReference type="InterPro" id="IPR019414">
    <property type="entry name" value="Rtp1_C2"/>
</dbReference>
<feature type="domain" description="RNA polymerase II assembly factor Rtp1 C-terminal" evidence="3">
    <location>
        <begin position="947"/>
        <end position="979"/>
    </location>
</feature>
<dbReference type="InterPro" id="IPR039600">
    <property type="entry name" value="TANGO6/Rtp1"/>
</dbReference>
<reference evidence="5 6" key="1">
    <citation type="journal article" date="2019" name="BMC Genomics">
        <title>Chromosome level assembly and comparative genome analysis confirm lager-brewing yeasts originated from a single hybridization.</title>
        <authorList>
            <person name="Salazar A.N."/>
            <person name="Gorter de Vries A.R."/>
            <person name="van den Broek M."/>
            <person name="Brouwers N."/>
            <person name="de la Torre Cortes P."/>
            <person name="Kuijpers N.G.A."/>
            <person name="Daran J.G."/>
            <person name="Abeel T."/>
        </authorList>
    </citation>
    <scope>NUCLEOTIDE SEQUENCE [LARGE SCALE GENOMIC DNA]</scope>
    <source>
        <strain evidence="5 6">CBS 1483</strain>
    </source>
</reference>
<dbReference type="GO" id="GO:0009306">
    <property type="term" value="P:protein secretion"/>
    <property type="evidence" value="ECO:0007669"/>
    <property type="project" value="TreeGrafter"/>
</dbReference>
<evidence type="ECO:0000259" key="3">
    <source>
        <dbReference type="Pfam" id="PF10304"/>
    </source>
</evidence>
<dbReference type="EMBL" id="CP048994">
    <property type="protein sequence ID" value="QID81696.1"/>
    <property type="molecule type" value="Genomic_DNA"/>
</dbReference>
<feature type="compositionally biased region" description="Acidic residues" evidence="2">
    <location>
        <begin position="630"/>
        <end position="651"/>
    </location>
</feature>
<protein>
    <submittedName>
        <fullName evidence="5">Nuclear import and bioproteinsis of RNA pol II involved protein</fullName>
    </submittedName>
</protein>
<evidence type="ECO:0000256" key="1">
    <source>
        <dbReference type="ARBA" id="ARBA00005724"/>
    </source>
</evidence>
<evidence type="ECO:0000256" key="2">
    <source>
        <dbReference type="SAM" id="MobiDB-lite"/>
    </source>
</evidence>
<dbReference type="Pfam" id="PF10363">
    <property type="entry name" value="RTP1_C1"/>
    <property type="match status" value="1"/>
</dbReference>
<dbReference type="PANTHER" id="PTHR20959:SF1">
    <property type="entry name" value="TRANSPORT AND GOLGI ORGANIZATION PROTEIN 6 HOMOLOG"/>
    <property type="match status" value="1"/>
</dbReference>
<dbReference type="PANTHER" id="PTHR20959">
    <property type="entry name" value="TRANSPORT AND GOLGI ORGANIZATION PROTEIN 6 FAMILY MEMBER"/>
    <property type="match status" value="1"/>
</dbReference>
<sequence length="981" mass="113217">MNEDKEQKINIHDILNTRPKLTKKTALDVFFEDLDDNVITPINEYVLDSGSSSSSSIYQALKCSNNNEFVAVLLQKFQNLHIHVLEQQRRLIESKSDLLPISLHDMKYVDELINLLIIHGIDANLSPTMKIPFDSKRINTFKKGQKSAEYETPRWHTINNDTLSQVITVFYNVLTSERSSDYLREIISKGSAYANILLGLIVLHLQLPNRYSSQMITNLEDTQETYTLFGVYTLLVETIQDEKVREPILSKLTTLTLRRPENGLISLIDFVLGVRDAEDIDIEKFNRIYQILMSKPKTMTNLQYLTELFKQIYDGLTFVNRPILVTCLNGLILKFYLRNKRIVNDFLFMKVRSIIFNSPLTDHTAKELNDVINVLISLSKNSSSDLLNDLVTSCPDEDGTTPGQFFLNIWIYALFLKKNQKLDPLEINKLSISDNKSTDSIHFPEQSSSKYYEVVLSLLKSLIVITENFQYLNVLSLNLLNFEHEKWKYLIDLDTQLPYISVKNTDMAELFFEKGSKNSQISEFLQDMDLSIELFMEFLVLLNDEEQSKTLFLDILKRWVHHTKKSEKRSSDNHSGMPSVTDNALILMDLKLLECMNNRFKTKIVNKPKDVLIVIDQLIDVVQEKDETIQEVEADSDDEVEEGEETEELDPNENSSYKIILQLLSTVLSESSSSILLQNSYILKSISRKLQSFNTNASEIDALLASIDNILINGHTTERNDNIEIEMDEERLDKAITSLHDPLVPIKSYGLTELRHLAEKKSPVISLEKVLQIHLDYLKNMDPFIYLNVIKGLTTLCELEPETILPLLAEFYANKKKKNRLDDVLKVGEVFINYIQRQNELFQGKLAYLIIDTCLSIVRPNDSKPLDNRWRMSSMSILGMCLQINARGVSDRIRDMLDCVFGILQLEQPQNHLKDKDDSFLMRRSAVHLIHDLLYSTGFDLLPFEYNYDKLKTLLSYVRDQDEDYMVCEQIDKLLTVLDSL</sequence>
<accession>A0A6C1DXA8</accession>
<proteinExistence type="inferred from homology"/>
<dbReference type="OrthoDB" id="39591at2759"/>
<feature type="domain" description="RNA polymerase II assembly factor Rtp1 C-terminal" evidence="4">
    <location>
        <begin position="733"/>
        <end position="841"/>
    </location>
</feature>
<dbReference type="SUPFAM" id="SSF48371">
    <property type="entry name" value="ARM repeat"/>
    <property type="match status" value="1"/>
</dbReference>
<dbReference type="Pfam" id="PF10304">
    <property type="entry name" value="RTP1_C2"/>
    <property type="match status" value="1"/>
</dbReference>
<gene>
    <name evidence="5" type="primary">RTP1_1</name>
    <name evidence="5" type="ORF">GRS66_004089</name>
</gene>
<dbReference type="AlphaFoldDB" id="A0A6C1DXA8"/>
<organism evidence="5 6">
    <name type="scientific">Saccharomyces pastorianus</name>
    <name type="common">Lager yeast</name>
    <name type="synonym">Saccharomyces cerevisiae x Saccharomyces eubayanus</name>
    <dbReference type="NCBI Taxonomy" id="27292"/>
    <lineage>
        <taxon>Eukaryota</taxon>
        <taxon>Fungi</taxon>
        <taxon>Dikarya</taxon>
        <taxon>Ascomycota</taxon>
        <taxon>Saccharomycotina</taxon>
        <taxon>Saccharomycetes</taxon>
        <taxon>Saccharomycetales</taxon>
        <taxon>Saccharomycetaceae</taxon>
        <taxon>Saccharomyces</taxon>
    </lineage>
</organism>
<evidence type="ECO:0000259" key="4">
    <source>
        <dbReference type="Pfam" id="PF10363"/>
    </source>
</evidence>
<dbReference type="Proteomes" id="UP000501346">
    <property type="component" value="Chromosome ScXIII"/>
</dbReference>
<dbReference type="InterPro" id="IPR019451">
    <property type="entry name" value="Rtp1_C1"/>
</dbReference>
<evidence type="ECO:0000313" key="6">
    <source>
        <dbReference type="Proteomes" id="UP000501346"/>
    </source>
</evidence>
<keyword evidence="6" id="KW-1185">Reference proteome</keyword>
<comment type="similarity">
    <text evidence="1">Belongs to the Tango6 family.</text>
</comment>
<feature type="region of interest" description="Disordered" evidence="2">
    <location>
        <begin position="630"/>
        <end position="652"/>
    </location>
</feature>
<name>A0A6C1DXA8_SACPS</name>
<dbReference type="InterPro" id="IPR016024">
    <property type="entry name" value="ARM-type_fold"/>
</dbReference>
<evidence type="ECO:0000313" key="5">
    <source>
        <dbReference type="EMBL" id="QID81696.1"/>
    </source>
</evidence>